<reference evidence="3" key="1">
    <citation type="submission" date="2022-10" db="EMBL/GenBank/DDBJ databases">
        <title>The WGS of Solirubrobacter ginsenosidimutans DSM 21036.</title>
        <authorList>
            <person name="Jiang Z."/>
        </authorList>
    </citation>
    <scope>NUCLEOTIDE SEQUENCE</scope>
    <source>
        <strain evidence="3">DSM 21036</strain>
    </source>
</reference>
<evidence type="ECO:0000313" key="4">
    <source>
        <dbReference type="Proteomes" id="UP001149140"/>
    </source>
</evidence>
<proteinExistence type="predicted"/>
<comment type="caution">
    <text evidence="3">The sequence shown here is derived from an EMBL/GenBank/DDBJ whole genome shotgun (WGS) entry which is preliminary data.</text>
</comment>
<protein>
    <submittedName>
        <fullName evidence="3">PadR family transcriptional regulator</fullName>
    </submittedName>
</protein>
<name>A0A9X3S8U9_9ACTN</name>
<dbReference type="SUPFAM" id="SSF46785">
    <property type="entry name" value="Winged helix' DNA-binding domain"/>
    <property type="match status" value="1"/>
</dbReference>
<keyword evidence="4" id="KW-1185">Reference proteome</keyword>
<evidence type="ECO:0000259" key="2">
    <source>
        <dbReference type="Pfam" id="PF03551"/>
    </source>
</evidence>
<dbReference type="Pfam" id="PF03551">
    <property type="entry name" value="PadR"/>
    <property type="match status" value="1"/>
</dbReference>
<feature type="domain" description="Transcription regulator PadR N-terminal" evidence="2">
    <location>
        <begin position="22"/>
        <end position="82"/>
    </location>
</feature>
<evidence type="ECO:0000313" key="3">
    <source>
        <dbReference type="EMBL" id="MDA0164488.1"/>
    </source>
</evidence>
<dbReference type="InterPro" id="IPR052509">
    <property type="entry name" value="Metal_resp_DNA-bind_regulator"/>
</dbReference>
<evidence type="ECO:0000256" key="1">
    <source>
        <dbReference type="SAM" id="MobiDB-lite"/>
    </source>
</evidence>
<dbReference type="InterPro" id="IPR005149">
    <property type="entry name" value="Tscrpt_reg_PadR_N"/>
</dbReference>
<feature type="region of interest" description="Disordered" evidence="1">
    <location>
        <begin position="81"/>
        <end position="102"/>
    </location>
</feature>
<dbReference type="PANTHER" id="PTHR33169:SF14">
    <property type="entry name" value="TRANSCRIPTIONAL REGULATOR RV3488"/>
    <property type="match status" value="1"/>
</dbReference>
<dbReference type="InterPro" id="IPR036390">
    <property type="entry name" value="WH_DNA-bd_sf"/>
</dbReference>
<sequence length="102" mass="11167">MPRRPSKQTAAVLAALARESQVSRYGYELGKEVGLEAGTLYPILMRLTDRGLLEASWETDPPAGRPPRHLYRLTADGERAAAEAAVAPPARRRVRRTALGES</sequence>
<organism evidence="3 4">
    <name type="scientific">Solirubrobacter ginsenosidimutans</name>
    <dbReference type="NCBI Taxonomy" id="490573"/>
    <lineage>
        <taxon>Bacteria</taxon>
        <taxon>Bacillati</taxon>
        <taxon>Actinomycetota</taxon>
        <taxon>Thermoleophilia</taxon>
        <taxon>Solirubrobacterales</taxon>
        <taxon>Solirubrobacteraceae</taxon>
        <taxon>Solirubrobacter</taxon>
    </lineage>
</organism>
<dbReference type="Proteomes" id="UP001149140">
    <property type="component" value="Unassembled WGS sequence"/>
</dbReference>
<dbReference type="Gene3D" id="1.10.10.10">
    <property type="entry name" value="Winged helix-like DNA-binding domain superfamily/Winged helix DNA-binding domain"/>
    <property type="match status" value="1"/>
</dbReference>
<accession>A0A9X3S8U9</accession>
<dbReference type="RefSeq" id="WP_270043741.1">
    <property type="nucleotide sequence ID" value="NZ_JAPDOD010000034.1"/>
</dbReference>
<dbReference type="InterPro" id="IPR036388">
    <property type="entry name" value="WH-like_DNA-bd_sf"/>
</dbReference>
<dbReference type="AlphaFoldDB" id="A0A9X3S8U9"/>
<gene>
    <name evidence="3" type="ORF">OM076_29730</name>
</gene>
<dbReference type="EMBL" id="JAPDOD010000034">
    <property type="protein sequence ID" value="MDA0164488.1"/>
    <property type="molecule type" value="Genomic_DNA"/>
</dbReference>
<dbReference type="PANTHER" id="PTHR33169">
    <property type="entry name" value="PADR-FAMILY TRANSCRIPTIONAL REGULATOR"/>
    <property type="match status" value="1"/>
</dbReference>